<evidence type="ECO:0000313" key="18">
    <source>
        <dbReference type="EMBL" id="SNS84000.1"/>
    </source>
</evidence>
<keyword evidence="8" id="KW-0863">Zinc-finger</keyword>
<dbReference type="Gene3D" id="3.30.190.20">
    <property type="match status" value="1"/>
</dbReference>
<dbReference type="RefSeq" id="WP_089408004.1">
    <property type="nucleotide sequence ID" value="NZ_FZOU01000002.1"/>
</dbReference>
<reference evidence="18 19" key="1">
    <citation type="submission" date="2017-06" db="EMBL/GenBank/DDBJ databases">
        <authorList>
            <person name="Kim H.J."/>
            <person name="Triplett B.A."/>
        </authorList>
    </citation>
    <scope>NUCLEOTIDE SEQUENCE [LARGE SCALE GENOMIC DNA]</scope>
    <source>
        <strain evidence="18 19">DSM 18704</strain>
    </source>
</reference>
<dbReference type="EMBL" id="FZOU01000002">
    <property type="protein sequence ID" value="SNS84000.1"/>
    <property type="molecule type" value="Genomic_DNA"/>
</dbReference>
<dbReference type="PROSITE" id="PS00211">
    <property type="entry name" value="ABC_TRANSPORTER_1"/>
    <property type="match status" value="1"/>
</dbReference>
<evidence type="ECO:0000313" key="19">
    <source>
        <dbReference type="Proteomes" id="UP000198356"/>
    </source>
</evidence>
<dbReference type="PANTHER" id="PTHR43152">
    <property type="entry name" value="UVRABC SYSTEM PROTEIN A"/>
    <property type="match status" value="1"/>
</dbReference>
<keyword evidence="19" id="KW-1185">Reference proteome</keyword>
<proteinExistence type="inferred from homology"/>
<evidence type="ECO:0000256" key="7">
    <source>
        <dbReference type="ARBA" id="ARBA00022769"/>
    </source>
</evidence>
<evidence type="ECO:0000256" key="2">
    <source>
        <dbReference type="ARBA" id="ARBA00022490"/>
    </source>
</evidence>
<keyword evidence="11" id="KW-0267">Excision nuclease</keyword>
<dbReference type="InterPro" id="IPR004602">
    <property type="entry name" value="UvrA"/>
</dbReference>
<feature type="domain" description="ABC transporter" evidence="17">
    <location>
        <begin position="637"/>
        <end position="997"/>
    </location>
</feature>
<dbReference type="AlphaFoldDB" id="A0A239HRV5"/>
<dbReference type="OrthoDB" id="9809851at2"/>
<dbReference type="Gene3D" id="3.40.50.300">
    <property type="entry name" value="P-loop containing nucleotide triphosphate hydrolases"/>
    <property type="match status" value="3"/>
</dbReference>
<evidence type="ECO:0000256" key="6">
    <source>
        <dbReference type="ARBA" id="ARBA00022763"/>
    </source>
</evidence>
<keyword evidence="2" id="KW-0963">Cytoplasm</keyword>
<evidence type="ECO:0000256" key="1">
    <source>
        <dbReference type="ARBA" id="ARBA00004496"/>
    </source>
</evidence>
<keyword evidence="4" id="KW-0677">Repeat</keyword>
<dbReference type="GO" id="GO:0016887">
    <property type="term" value="F:ATP hydrolysis activity"/>
    <property type="evidence" value="ECO:0007669"/>
    <property type="project" value="InterPro"/>
</dbReference>
<evidence type="ECO:0000256" key="16">
    <source>
        <dbReference type="ARBA" id="ARBA00042156"/>
    </source>
</evidence>
<evidence type="ECO:0000256" key="8">
    <source>
        <dbReference type="ARBA" id="ARBA00022771"/>
    </source>
</evidence>
<dbReference type="Proteomes" id="UP000198356">
    <property type="component" value="Unassembled WGS sequence"/>
</dbReference>
<gene>
    <name evidence="18" type="ORF">SAMN05421770_102529</name>
</gene>
<keyword evidence="7" id="KW-0228">DNA excision</keyword>
<dbReference type="GO" id="GO:0004518">
    <property type="term" value="F:nuclease activity"/>
    <property type="evidence" value="ECO:0007669"/>
    <property type="project" value="UniProtKB-KW"/>
</dbReference>
<dbReference type="Gene3D" id="1.20.1580.10">
    <property type="entry name" value="ABC transporter ATPase like domain"/>
    <property type="match status" value="4"/>
</dbReference>
<organism evidence="18 19">
    <name type="scientific">Granulicella rosea</name>
    <dbReference type="NCBI Taxonomy" id="474952"/>
    <lineage>
        <taxon>Bacteria</taxon>
        <taxon>Pseudomonadati</taxon>
        <taxon>Acidobacteriota</taxon>
        <taxon>Terriglobia</taxon>
        <taxon>Terriglobales</taxon>
        <taxon>Acidobacteriaceae</taxon>
        <taxon>Granulicella</taxon>
    </lineage>
</organism>
<dbReference type="PROSITE" id="PS50893">
    <property type="entry name" value="ABC_TRANSPORTER_2"/>
    <property type="match status" value="2"/>
</dbReference>
<dbReference type="InterPro" id="IPR041102">
    <property type="entry name" value="UvrA_inter"/>
</dbReference>
<dbReference type="InterPro" id="IPR003439">
    <property type="entry name" value="ABC_transporter-like_ATP-bd"/>
</dbReference>
<keyword evidence="9" id="KW-0862">Zinc</keyword>
<dbReference type="Pfam" id="PF17760">
    <property type="entry name" value="UvrA_inter"/>
    <property type="match status" value="1"/>
</dbReference>
<keyword evidence="3" id="KW-0479">Metal-binding</keyword>
<dbReference type="SUPFAM" id="SSF52540">
    <property type="entry name" value="P-loop containing nucleoside triphosphate hydrolases"/>
    <property type="match status" value="2"/>
</dbReference>
<protein>
    <recommendedName>
        <fullName evidence="15">UvrABC system protein A</fullName>
    </recommendedName>
    <alternativeName>
        <fullName evidence="16">Excinuclease ABC subunit A</fullName>
    </alternativeName>
</protein>
<evidence type="ECO:0000256" key="12">
    <source>
        <dbReference type="ARBA" id="ARBA00023125"/>
    </source>
</evidence>
<sequence length="1013" mass="110711">MIEEITEQKTSAHPAANDRITIRGARTHNLKGIDVDIPHNALTVVSGVSGSGKSSLAFDTVYAEGQRRYVESLSAYARQFLERIEKPDVDHMDGLAPAIAIKQKNTTRNPRSTVATATEIYDYLRLLYARCGAVTCLHCGGIVKRDTVDEIVTALLALPEGTRTYALFPIVRAEIKLEPLQGPGVPEAEPAKPAKKPAKKTAKTVTTNIAAATLTDTLKDRLLELRRRGYNRLFQHGQIVEFSTPESLLELNFDEPIFVLIDRLALSTEIRSRLVDAIETGYRESGEIQFHTVPRGDEPAIKQRYSSAFECTTCHRAYREPEPRLFSFNNPFGACPRCQGFGNTIDFDPNLIIPDRSKSLMNNAISPWAGGKYRPHHAEMLRAAKAHNIPVNTPWYDLTAEQQRVIEEGSGSFPGIRGFFAELDRKKYKLHVRVFLSKYRGYATCPDCRGTRLRPEARAVLIHNKNICEVSALTITAASEFFDALDLSPAQMEIAGKVLEEVRQRTHFLHQVGLDYLTLDRLAATLSGGEAQRIQLATSLGSRLVGALYVLDEPSIGLHTRDTAKLIHIMEELRDLGNTILVVEHDPDVIRAADYLLDLGPGAGELGGHLLAAGTVDEVSRNPNSITGKYLSGRATIPVPKIRREPGREKLKLTGARIHNLRGVDLEIPLGLLCCVTGVSGSGKSTIVHQVLYRALMQSLGQASEGAETSNSSLAHLYRELSGTHHLNDVVLVDQSPIGRTPRSNPVTYIKAFDDIRALFAAQPDAKRKSFAAGAFSFNVPGGRCDVCEGDGTVTVEMQFLADIELPCEECNGTRYKNAILDIKYKGKNIYDVLNMTVKEALVYFAGHPRIVDKLYVLDEVGLGYVRLGQSATTLSGGEAQRVKLASHLATARSITNRATTNEVAAKARSRTLYILDEPTTGLHFDDVAKLLAAFRKLIDGGGSLLVIEHNLDVIKSADWVIDMGPEGGSGGGQVVAVGTPEEIAANPASHTGHWLGPVLNATAHHEPIPASV</sequence>
<dbReference type="NCBIfam" id="TIGR00630">
    <property type="entry name" value="uvra"/>
    <property type="match status" value="1"/>
</dbReference>
<keyword evidence="13" id="KW-0234">DNA repair</keyword>
<dbReference type="GO" id="GO:0005737">
    <property type="term" value="C:cytoplasm"/>
    <property type="evidence" value="ECO:0007669"/>
    <property type="project" value="UniProtKB-SubCell"/>
</dbReference>
<keyword evidence="10" id="KW-0067">ATP-binding</keyword>
<dbReference type="InterPro" id="IPR041552">
    <property type="entry name" value="UvrA_DNA-bd"/>
</dbReference>
<evidence type="ECO:0000256" key="9">
    <source>
        <dbReference type="ARBA" id="ARBA00022833"/>
    </source>
</evidence>
<keyword evidence="6" id="KW-0227">DNA damage</keyword>
<keyword evidence="5" id="KW-0547">Nucleotide-binding</keyword>
<dbReference type="GO" id="GO:0009380">
    <property type="term" value="C:excinuclease repair complex"/>
    <property type="evidence" value="ECO:0007669"/>
    <property type="project" value="InterPro"/>
</dbReference>
<dbReference type="GO" id="GO:0006289">
    <property type="term" value="P:nucleotide-excision repair"/>
    <property type="evidence" value="ECO:0007669"/>
    <property type="project" value="InterPro"/>
</dbReference>
<dbReference type="InterPro" id="IPR017871">
    <property type="entry name" value="ABC_transporter-like_CS"/>
</dbReference>
<comment type="similarity">
    <text evidence="14">Belongs to the ABC transporter superfamily. UvrA family.</text>
</comment>
<evidence type="ECO:0000256" key="4">
    <source>
        <dbReference type="ARBA" id="ARBA00022737"/>
    </source>
</evidence>
<comment type="subcellular location">
    <subcellularLocation>
        <location evidence="1">Cytoplasm</location>
    </subcellularLocation>
</comment>
<feature type="domain" description="ABC transporter" evidence="17">
    <location>
        <begin position="400"/>
        <end position="626"/>
    </location>
</feature>
<dbReference type="GO" id="GO:0003677">
    <property type="term" value="F:DNA binding"/>
    <property type="evidence" value="ECO:0007669"/>
    <property type="project" value="UniProtKB-KW"/>
</dbReference>
<accession>A0A239HRV5</accession>
<dbReference type="GO" id="GO:0008270">
    <property type="term" value="F:zinc ion binding"/>
    <property type="evidence" value="ECO:0007669"/>
    <property type="project" value="UniProtKB-KW"/>
</dbReference>
<evidence type="ECO:0000256" key="13">
    <source>
        <dbReference type="ARBA" id="ARBA00023204"/>
    </source>
</evidence>
<dbReference type="Pfam" id="PF17755">
    <property type="entry name" value="UvrA_DNA-bind"/>
    <property type="match status" value="1"/>
</dbReference>
<evidence type="ECO:0000256" key="10">
    <source>
        <dbReference type="ARBA" id="ARBA00022840"/>
    </source>
</evidence>
<dbReference type="Gene3D" id="1.10.8.280">
    <property type="entry name" value="ABC transporter ATPase domain-like"/>
    <property type="match status" value="2"/>
</dbReference>
<evidence type="ECO:0000256" key="15">
    <source>
        <dbReference type="ARBA" id="ARBA00039316"/>
    </source>
</evidence>
<evidence type="ECO:0000259" key="17">
    <source>
        <dbReference type="PROSITE" id="PS50893"/>
    </source>
</evidence>
<dbReference type="GO" id="GO:0005524">
    <property type="term" value="F:ATP binding"/>
    <property type="evidence" value="ECO:0007669"/>
    <property type="project" value="UniProtKB-KW"/>
</dbReference>
<dbReference type="InterPro" id="IPR027417">
    <property type="entry name" value="P-loop_NTPase"/>
</dbReference>
<evidence type="ECO:0000256" key="14">
    <source>
        <dbReference type="ARBA" id="ARBA00038000"/>
    </source>
</evidence>
<keyword evidence="12" id="KW-0238">DNA-binding</keyword>
<evidence type="ECO:0000256" key="11">
    <source>
        <dbReference type="ARBA" id="ARBA00022881"/>
    </source>
</evidence>
<name>A0A239HRV5_9BACT</name>
<evidence type="ECO:0000256" key="5">
    <source>
        <dbReference type="ARBA" id="ARBA00022741"/>
    </source>
</evidence>
<evidence type="ECO:0000256" key="3">
    <source>
        <dbReference type="ARBA" id="ARBA00022723"/>
    </source>
</evidence>
<dbReference type="PANTHER" id="PTHR43152:SF3">
    <property type="entry name" value="UVRABC SYSTEM PROTEIN A"/>
    <property type="match status" value="1"/>
</dbReference>